<evidence type="ECO:0000256" key="2">
    <source>
        <dbReference type="ARBA" id="ARBA00023125"/>
    </source>
</evidence>
<dbReference type="PROSITE" id="PS50995">
    <property type="entry name" value="HTH_MARR_2"/>
    <property type="match status" value="1"/>
</dbReference>
<evidence type="ECO:0000256" key="3">
    <source>
        <dbReference type="ARBA" id="ARBA00023163"/>
    </source>
</evidence>
<evidence type="ECO:0000313" key="5">
    <source>
        <dbReference type="EMBL" id="RDB57242.1"/>
    </source>
</evidence>
<dbReference type="GO" id="GO:0003700">
    <property type="term" value="F:DNA-binding transcription factor activity"/>
    <property type="evidence" value="ECO:0007669"/>
    <property type="project" value="InterPro"/>
</dbReference>
<dbReference type="PANTHER" id="PTHR42756:SF1">
    <property type="entry name" value="TRANSCRIPTIONAL REPRESSOR OF EMRAB OPERON"/>
    <property type="match status" value="1"/>
</dbReference>
<protein>
    <recommendedName>
        <fullName evidence="4">HTH marR-type domain-containing protein</fullName>
    </recommendedName>
</protein>
<reference evidence="5 6" key="1">
    <citation type="journal article" date="2018" name="Elife">
        <title>Discovery and characterization of a prevalent human gut bacterial enzyme sufficient for the inactivation of a family of plant toxins.</title>
        <authorList>
            <person name="Koppel N."/>
            <person name="Bisanz J.E."/>
            <person name="Pandelia M.E."/>
            <person name="Turnbaugh P.J."/>
            <person name="Balskus E.P."/>
        </authorList>
    </citation>
    <scope>NUCLEOTIDE SEQUENCE [LARGE SCALE GENOMIC DNA]</scope>
    <source>
        <strain evidence="5 6">OB21 GAM31</strain>
    </source>
</reference>
<dbReference type="Proteomes" id="UP000253975">
    <property type="component" value="Unassembled WGS sequence"/>
</dbReference>
<evidence type="ECO:0000259" key="4">
    <source>
        <dbReference type="PROSITE" id="PS50995"/>
    </source>
</evidence>
<dbReference type="InterPro" id="IPR036388">
    <property type="entry name" value="WH-like_DNA-bd_sf"/>
</dbReference>
<evidence type="ECO:0000313" key="6">
    <source>
        <dbReference type="Proteomes" id="UP000253975"/>
    </source>
</evidence>
<evidence type="ECO:0000256" key="1">
    <source>
        <dbReference type="ARBA" id="ARBA00023015"/>
    </source>
</evidence>
<keyword evidence="3" id="KW-0804">Transcription</keyword>
<proteinExistence type="predicted"/>
<dbReference type="InterPro" id="IPR036390">
    <property type="entry name" value="WH_DNA-bd_sf"/>
</dbReference>
<keyword evidence="1" id="KW-0805">Transcription regulation</keyword>
<dbReference type="GO" id="GO:0003677">
    <property type="term" value="F:DNA binding"/>
    <property type="evidence" value="ECO:0007669"/>
    <property type="project" value="UniProtKB-KW"/>
</dbReference>
<keyword evidence="2" id="KW-0238">DNA-binding</keyword>
<dbReference type="InterPro" id="IPR000835">
    <property type="entry name" value="HTH_MarR-typ"/>
</dbReference>
<name>A0A369LDR8_9ACTN</name>
<sequence length="155" mass="17184">MEDRFETFTILISRINRSIRKIKNQEMADWGLKSIHVSCLHYLRSQGSLTAAELCERCEEDKAAVSRAIDHLKSEGFIEASTNGAKLYKCPLVLTKKGEQAGDAIAQKIATVLQEVDDSLTDEQRTAFYQSLAAVSNRLGAIARTAQPITAPKKE</sequence>
<comment type="caution">
    <text evidence="5">The sequence shown here is derived from an EMBL/GenBank/DDBJ whole genome shotgun (WGS) entry which is preliminary data.</text>
</comment>
<dbReference type="AlphaFoldDB" id="A0A369LDR8"/>
<dbReference type="Gene3D" id="1.10.10.10">
    <property type="entry name" value="Winged helix-like DNA-binding domain superfamily/Winged helix DNA-binding domain"/>
    <property type="match status" value="1"/>
</dbReference>
<dbReference type="SMART" id="SM00347">
    <property type="entry name" value="HTH_MARR"/>
    <property type="match status" value="1"/>
</dbReference>
<dbReference type="RefSeq" id="WP_114615959.1">
    <property type="nucleotide sequence ID" value="NZ_PPTO01000012.1"/>
</dbReference>
<accession>A0A369LDR8</accession>
<dbReference type="EMBL" id="PPTO01000012">
    <property type="protein sequence ID" value="RDB57242.1"/>
    <property type="molecule type" value="Genomic_DNA"/>
</dbReference>
<gene>
    <name evidence="5" type="ORF">C1881_07755</name>
</gene>
<feature type="domain" description="HTH marR-type" evidence="4">
    <location>
        <begin position="5"/>
        <end position="137"/>
    </location>
</feature>
<dbReference type="PANTHER" id="PTHR42756">
    <property type="entry name" value="TRANSCRIPTIONAL REGULATOR, MARR"/>
    <property type="match status" value="1"/>
</dbReference>
<organism evidence="5 6">
    <name type="scientific">Slackia isoflavoniconvertens</name>
    <dbReference type="NCBI Taxonomy" id="572010"/>
    <lineage>
        <taxon>Bacteria</taxon>
        <taxon>Bacillati</taxon>
        <taxon>Actinomycetota</taxon>
        <taxon>Coriobacteriia</taxon>
        <taxon>Eggerthellales</taxon>
        <taxon>Eggerthellaceae</taxon>
        <taxon>Slackia</taxon>
    </lineage>
</organism>
<dbReference type="Pfam" id="PF12802">
    <property type="entry name" value="MarR_2"/>
    <property type="match status" value="1"/>
</dbReference>
<dbReference type="SUPFAM" id="SSF46785">
    <property type="entry name" value="Winged helix' DNA-binding domain"/>
    <property type="match status" value="1"/>
</dbReference>